<evidence type="ECO:0000313" key="1">
    <source>
        <dbReference type="EMBL" id="KAF2587766.1"/>
    </source>
</evidence>
<sequence length="148" mass="16139">MHWSTSSYWLSSKAISLSTGPNSSGLFISSSTCNLHNILSGLMFTTAGASTCSSPSCPSTMFHESGWPDLTNARDREKRKDGCDEHETQTLNPLQVALIPLDTALVWRSLSGSLEDNGMSLFKMEMRVWSMDFPCAAASAIYECNLAC</sequence>
<accession>A0A3N6PQG5</accession>
<comment type="caution">
    <text evidence="1">The sequence shown here is derived from an EMBL/GenBank/DDBJ whole genome shotgun (WGS) entry which is preliminary data.</text>
</comment>
<dbReference type="EMBL" id="QGKY02000190">
    <property type="protein sequence ID" value="KAF2587766.1"/>
    <property type="molecule type" value="Genomic_DNA"/>
</dbReference>
<gene>
    <name evidence="1" type="ORF">F2Q70_00038931</name>
</gene>
<name>A0A3N6PQG5_BRACR</name>
<organism evidence="1">
    <name type="scientific">Brassica cretica</name>
    <name type="common">Mustard</name>
    <dbReference type="NCBI Taxonomy" id="69181"/>
    <lineage>
        <taxon>Eukaryota</taxon>
        <taxon>Viridiplantae</taxon>
        <taxon>Streptophyta</taxon>
        <taxon>Embryophyta</taxon>
        <taxon>Tracheophyta</taxon>
        <taxon>Spermatophyta</taxon>
        <taxon>Magnoliopsida</taxon>
        <taxon>eudicotyledons</taxon>
        <taxon>Gunneridae</taxon>
        <taxon>Pentapetalae</taxon>
        <taxon>rosids</taxon>
        <taxon>malvids</taxon>
        <taxon>Brassicales</taxon>
        <taxon>Brassicaceae</taxon>
        <taxon>Brassiceae</taxon>
        <taxon>Brassica</taxon>
    </lineage>
</organism>
<dbReference type="AlphaFoldDB" id="A0A3N6PQG5"/>
<reference evidence="1" key="1">
    <citation type="submission" date="2019-12" db="EMBL/GenBank/DDBJ databases">
        <title>Genome sequencing and annotation of Brassica cretica.</title>
        <authorList>
            <person name="Studholme D.J."/>
            <person name="Sarris P.F."/>
        </authorList>
    </citation>
    <scope>NUCLEOTIDE SEQUENCE</scope>
    <source>
        <strain evidence="1">PFS-102/07</strain>
        <tissue evidence="1">Leaf</tissue>
    </source>
</reference>
<proteinExistence type="predicted"/>
<protein>
    <submittedName>
        <fullName evidence="1">Uncharacterized protein</fullName>
    </submittedName>
</protein>